<feature type="transmembrane region" description="Helical" evidence="7">
    <location>
        <begin position="75"/>
        <end position="93"/>
    </location>
</feature>
<comment type="subcellular location">
    <subcellularLocation>
        <location evidence="1">Cell membrane</location>
        <topology evidence="1">Multi-pass membrane protein</topology>
    </subcellularLocation>
</comment>
<protein>
    <submittedName>
        <fullName evidence="8">Uncharacterized protein</fullName>
    </submittedName>
</protein>
<proteinExistence type="predicted"/>
<gene>
    <name evidence="8" type="ORF">H8B19_00165</name>
</gene>
<evidence type="ECO:0000313" key="8">
    <source>
        <dbReference type="EMBL" id="MBC3764277.1"/>
    </source>
</evidence>
<feature type="transmembrane region" description="Helical" evidence="7">
    <location>
        <begin position="6"/>
        <end position="25"/>
    </location>
</feature>
<keyword evidence="5 7" id="KW-1133">Transmembrane helix</keyword>
<feature type="transmembrane region" description="Helical" evidence="7">
    <location>
        <begin position="131"/>
        <end position="159"/>
    </location>
</feature>
<keyword evidence="3" id="KW-1003">Cell membrane</keyword>
<keyword evidence="2" id="KW-0813">Transport</keyword>
<dbReference type="Gene3D" id="1.10.1760.20">
    <property type="match status" value="1"/>
</dbReference>
<feature type="transmembrane region" description="Helical" evidence="7">
    <location>
        <begin position="37"/>
        <end position="55"/>
    </location>
</feature>
<evidence type="ECO:0000256" key="7">
    <source>
        <dbReference type="SAM" id="Phobius"/>
    </source>
</evidence>
<evidence type="ECO:0000256" key="6">
    <source>
        <dbReference type="ARBA" id="ARBA00023136"/>
    </source>
</evidence>
<dbReference type="GO" id="GO:0000041">
    <property type="term" value="P:transition metal ion transport"/>
    <property type="evidence" value="ECO:0007669"/>
    <property type="project" value="InterPro"/>
</dbReference>
<accession>A0A8J6IR26</accession>
<evidence type="ECO:0000256" key="2">
    <source>
        <dbReference type="ARBA" id="ARBA00022448"/>
    </source>
</evidence>
<evidence type="ECO:0000256" key="5">
    <source>
        <dbReference type="ARBA" id="ARBA00022989"/>
    </source>
</evidence>
<organism evidence="8 9">
    <name type="scientific">Neptunicella marina</name>
    <dbReference type="NCBI Taxonomy" id="2125989"/>
    <lineage>
        <taxon>Bacteria</taxon>
        <taxon>Pseudomonadati</taxon>
        <taxon>Pseudomonadota</taxon>
        <taxon>Gammaproteobacteria</taxon>
        <taxon>Alteromonadales</taxon>
        <taxon>Alteromonadaceae</taxon>
        <taxon>Neptunicella</taxon>
    </lineage>
</organism>
<dbReference type="InterPro" id="IPR002751">
    <property type="entry name" value="CbiM/NikMN"/>
</dbReference>
<reference evidence="8" key="1">
    <citation type="journal article" date="2018" name="Int. J. Syst. Evol. Microbiol.">
        <title>Neptunicella marina gen. nov., sp. nov., isolated from surface seawater.</title>
        <authorList>
            <person name="Liu X."/>
            <person name="Lai Q."/>
            <person name="Du Y."/>
            <person name="Zhang X."/>
            <person name="Liu Z."/>
            <person name="Sun F."/>
            <person name="Shao Z."/>
        </authorList>
    </citation>
    <scope>NUCLEOTIDE SEQUENCE</scope>
    <source>
        <strain evidence="8">S27-2</strain>
    </source>
</reference>
<sequence>MSLIQISATFVYLLLVGMMLRALPLRSLLHSGKTQHLIFGCVVAVFILWMFRTGIYPGLTVHFLWLSALPLVLGYRWAIVVSMLALLGVTLAGMTPISMFGINGLLGCIAPISLSYAVFSWTFHKLPRHLFIYIFVCAFASGMAAISLKMLLFGGYYFLTGQYSWQIIVDNYLILIPLLLFPEGMLNGMTITLLVIYLPSWVNTFHDKHYLHNK</sequence>
<keyword evidence="9" id="KW-1185">Reference proteome</keyword>
<feature type="transmembrane region" description="Helical" evidence="7">
    <location>
        <begin position="171"/>
        <end position="198"/>
    </location>
</feature>
<feature type="transmembrane region" description="Helical" evidence="7">
    <location>
        <begin position="100"/>
        <end position="119"/>
    </location>
</feature>
<name>A0A8J6IR26_9ALTE</name>
<evidence type="ECO:0000256" key="1">
    <source>
        <dbReference type="ARBA" id="ARBA00004651"/>
    </source>
</evidence>
<dbReference type="GO" id="GO:0005886">
    <property type="term" value="C:plasma membrane"/>
    <property type="evidence" value="ECO:0007669"/>
    <property type="project" value="UniProtKB-SubCell"/>
</dbReference>
<dbReference type="EMBL" id="JACNEP010000001">
    <property type="protein sequence ID" value="MBC3764277.1"/>
    <property type="molecule type" value="Genomic_DNA"/>
</dbReference>
<evidence type="ECO:0000256" key="3">
    <source>
        <dbReference type="ARBA" id="ARBA00022475"/>
    </source>
</evidence>
<keyword evidence="6 7" id="KW-0472">Membrane</keyword>
<reference evidence="8" key="2">
    <citation type="submission" date="2020-08" db="EMBL/GenBank/DDBJ databases">
        <authorList>
            <person name="Lai Q."/>
        </authorList>
    </citation>
    <scope>NUCLEOTIDE SEQUENCE</scope>
    <source>
        <strain evidence="8">S27-2</strain>
    </source>
</reference>
<dbReference type="AlphaFoldDB" id="A0A8J6IR26"/>
<evidence type="ECO:0000313" key="9">
    <source>
        <dbReference type="Proteomes" id="UP000601768"/>
    </source>
</evidence>
<comment type="caution">
    <text evidence="8">The sequence shown here is derived from an EMBL/GenBank/DDBJ whole genome shotgun (WGS) entry which is preliminary data.</text>
</comment>
<dbReference type="Pfam" id="PF01891">
    <property type="entry name" value="CbiM"/>
    <property type="match status" value="1"/>
</dbReference>
<evidence type="ECO:0000256" key="4">
    <source>
        <dbReference type="ARBA" id="ARBA00022692"/>
    </source>
</evidence>
<dbReference type="Proteomes" id="UP000601768">
    <property type="component" value="Unassembled WGS sequence"/>
</dbReference>
<dbReference type="RefSeq" id="WP_186504759.1">
    <property type="nucleotide sequence ID" value="NZ_JACNEP010000001.1"/>
</dbReference>
<keyword evidence="4 7" id="KW-0812">Transmembrane</keyword>